<keyword evidence="3" id="KW-1185">Reference proteome</keyword>
<evidence type="ECO:0000313" key="1">
    <source>
        <dbReference type="EMBL" id="MDN4573614.1"/>
    </source>
</evidence>
<name>A0AAW7MLH8_9BURK</name>
<proteinExistence type="predicted"/>
<dbReference type="RefSeq" id="WP_301234470.1">
    <property type="nucleotide sequence ID" value="NZ_QAIC01000037.1"/>
</dbReference>
<evidence type="ECO:0000313" key="2">
    <source>
        <dbReference type="EMBL" id="MDN4578156.1"/>
    </source>
</evidence>
<dbReference type="Proteomes" id="UP001172788">
    <property type="component" value="Unassembled WGS sequence"/>
</dbReference>
<organism evidence="1 4">
    <name type="scientific">Pandoraea cepalis</name>
    <dbReference type="NCBI Taxonomy" id="2508294"/>
    <lineage>
        <taxon>Bacteria</taxon>
        <taxon>Pseudomonadati</taxon>
        <taxon>Pseudomonadota</taxon>
        <taxon>Betaproteobacteria</taxon>
        <taxon>Burkholderiales</taxon>
        <taxon>Burkholderiaceae</taxon>
        <taxon>Pandoraea</taxon>
    </lineage>
</organism>
<accession>A0AAW7MLH8</accession>
<sequence>MTNPSTVRSRASRARRSANRRLVGTSLVRSVYENVQALVPLHAEWVARSAGMTGPDQATAVAHVSDHLGAALLAWLDLPDRERLTFLKQYMRAARAPA</sequence>
<dbReference type="AlphaFoldDB" id="A0AAW7MLH8"/>
<dbReference type="Proteomes" id="UP001172791">
    <property type="component" value="Unassembled WGS sequence"/>
</dbReference>
<gene>
    <name evidence="1" type="ORF">DBA34_10125</name>
    <name evidence="2" type="ORF">DBB29_08505</name>
</gene>
<evidence type="ECO:0000313" key="3">
    <source>
        <dbReference type="Proteomes" id="UP001172788"/>
    </source>
</evidence>
<reference evidence="1" key="1">
    <citation type="submission" date="2018-04" db="EMBL/GenBank/DDBJ databases">
        <authorList>
            <person name="Jy Z."/>
        </authorList>
    </citation>
    <scope>NUCLEOTIDE SEQUENCE</scope>
    <source>
        <strain evidence="2">AS13</strain>
        <strain evidence="1">LA18</strain>
    </source>
</reference>
<protein>
    <submittedName>
        <fullName evidence="1">Uncharacterized protein</fullName>
    </submittedName>
</protein>
<comment type="caution">
    <text evidence="1">The sequence shown here is derived from an EMBL/GenBank/DDBJ whole genome shotgun (WGS) entry which is preliminary data.</text>
</comment>
<evidence type="ECO:0000313" key="4">
    <source>
        <dbReference type="Proteomes" id="UP001172791"/>
    </source>
</evidence>
<dbReference type="EMBL" id="QAID01000035">
    <property type="protein sequence ID" value="MDN4578156.1"/>
    <property type="molecule type" value="Genomic_DNA"/>
</dbReference>
<dbReference type="EMBL" id="QAIC01000037">
    <property type="protein sequence ID" value="MDN4573614.1"/>
    <property type="molecule type" value="Genomic_DNA"/>
</dbReference>